<gene>
    <name evidence="1" type="ORF">BD626DRAFT_12266</name>
</gene>
<comment type="caution">
    <text evidence="1">The sequence shown here is derived from an EMBL/GenBank/DDBJ whole genome shotgun (WGS) entry which is preliminary data.</text>
</comment>
<protein>
    <submittedName>
        <fullName evidence="1">Uncharacterized protein</fullName>
    </submittedName>
</protein>
<dbReference type="EMBL" id="VDMD01000001">
    <property type="protein sequence ID" value="TRM69452.1"/>
    <property type="molecule type" value="Genomic_DNA"/>
</dbReference>
<evidence type="ECO:0000313" key="2">
    <source>
        <dbReference type="Proteomes" id="UP000320762"/>
    </source>
</evidence>
<dbReference type="Proteomes" id="UP000320762">
    <property type="component" value="Unassembled WGS sequence"/>
</dbReference>
<proteinExistence type="predicted"/>
<dbReference type="AlphaFoldDB" id="A0A550CXD3"/>
<accession>A0A550CXD3</accession>
<name>A0A550CXD3_9AGAR</name>
<evidence type="ECO:0000313" key="1">
    <source>
        <dbReference type="EMBL" id="TRM69452.1"/>
    </source>
</evidence>
<reference evidence="1 2" key="1">
    <citation type="journal article" date="2019" name="New Phytol.">
        <title>Comparative genomics reveals unique wood-decay strategies and fruiting body development in the Schizophyllaceae.</title>
        <authorList>
            <person name="Almasi E."/>
            <person name="Sahu N."/>
            <person name="Krizsan K."/>
            <person name="Balint B."/>
            <person name="Kovacs G.M."/>
            <person name="Kiss B."/>
            <person name="Cseklye J."/>
            <person name="Drula E."/>
            <person name="Henrissat B."/>
            <person name="Nagy I."/>
            <person name="Chovatia M."/>
            <person name="Adam C."/>
            <person name="LaButti K."/>
            <person name="Lipzen A."/>
            <person name="Riley R."/>
            <person name="Grigoriev I.V."/>
            <person name="Nagy L.G."/>
        </authorList>
    </citation>
    <scope>NUCLEOTIDE SEQUENCE [LARGE SCALE GENOMIC DNA]</scope>
    <source>
        <strain evidence="1 2">NL-1724</strain>
    </source>
</reference>
<organism evidence="1 2">
    <name type="scientific">Schizophyllum amplum</name>
    <dbReference type="NCBI Taxonomy" id="97359"/>
    <lineage>
        <taxon>Eukaryota</taxon>
        <taxon>Fungi</taxon>
        <taxon>Dikarya</taxon>
        <taxon>Basidiomycota</taxon>
        <taxon>Agaricomycotina</taxon>
        <taxon>Agaricomycetes</taxon>
        <taxon>Agaricomycetidae</taxon>
        <taxon>Agaricales</taxon>
        <taxon>Schizophyllaceae</taxon>
        <taxon>Schizophyllum</taxon>
    </lineage>
</organism>
<sequence>MSVIICIHLIQHQWISVFNQESATSVAASGQLILLTGRSLSRSEGIIRIRRDDGRARALGSTNMFFSVHALRINRTLHTTECRSHMVRTSFDVPFVRLFMESNMIRATARSGSADRSVSLRVRARTTDSERRVRDRTVSAKPQSTDQCILRFHRA</sequence>
<keyword evidence="2" id="KW-1185">Reference proteome</keyword>